<comment type="similarity">
    <text evidence="1">Belongs to the ROK (NagC/XylR) family.</text>
</comment>
<proteinExistence type="inferred from homology"/>
<evidence type="ECO:0000313" key="2">
    <source>
        <dbReference type="EMBL" id="WUV50932.1"/>
    </source>
</evidence>
<dbReference type="SUPFAM" id="SSF53067">
    <property type="entry name" value="Actin-like ATPase domain"/>
    <property type="match status" value="1"/>
</dbReference>
<keyword evidence="3" id="KW-1185">Reference proteome</keyword>
<dbReference type="Pfam" id="PF00480">
    <property type="entry name" value="ROK"/>
    <property type="match status" value="1"/>
</dbReference>
<dbReference type="Proteomes" id="UP001432062">
    <property type="component" value="Chromosome"/>
</dbReference>
<dbReference type="InterPro" id="IPR043129">
    <property type="entry name" value="ATPase_NBD"/>
</dbReference>
<dbReference type="RefSeq" id="WP_329415763.1">
    <property type="nucleotide sequence ID" value="NZ_CP109441.1"/>
</dbReference>
<sequence>MTLLALEIGSQGFAACQLSEDSGEDDIRRSPIPDRGVWDSCRDLLVEVAGTGEVTAVGIACRGPIDMGAGVVAPPEIAEWRTGFGIVEAVRKLFPAAAVRLALDGVCSAMGERYFGRTREVLDALTMTVSDRIGGGVMVGGLVVVGRTGNAGQLGHVLVPGFDDACECGGRGCLEAVAGGLSALNWARVQGWSGKTVDDLFETAQAGDEIALAALGRAGTALGRAIASVAAVLDLDLVVVAGTMARPGTVLWKSLGAAVATHARLSFLTGLRVVPSEIGEAGVLAGAGVLAAMSPG</sequence>
<protein>
    <submittedName>
        <fullName evidence="2">ROK family protein</fullName>
    </submittedName>
</protein>
<accession>A0ABZ1ZA23</accession>
<dbReference type="Gene3D" id="3.30.420.40">
    <property type="match status" value="2"/>
</dbReference>
<dbReference type="PANTHER" id="PTHR18964:SF169">
    <property type="entry name" value="N-ACETYLMANNOSAMINE KINASE"/>
    <property type="match status" value="1"/>
</dbReference>
<organism evidence="2 3">
    <name type="scientific">Nocardia vinacea</name>
    <dbReference type="NCBI Taxonomy" id="96468"/>
    <lineage>
        <taxon>Bacteria</taxon>
        <taxon>Bacillati</taxon>
        <taxon>Actinomycetota</taxon>
        <taxon>Actinomycetes</taxon>
        <taxon>Mycobacteriales</taxon>
        <taxon>Nocardiaceae</taxon>
        <taxon>Nocardia</taxon>
    </lineage>
</organism>
<reference evidence="2" key="1">
    <citation type="submission" date="2022-10" db="EMBL/GenBank/DDBJ databases">
        <title>The complete genomes of actinobacterial strains from the NBC collection.</title>
        <authorList>
            <person name="Joergensen T.S."/>
            <person name="Alvarez Arevalo M."/>
            <person name="Sterndorff E.B."/>
            <person name="Faurdal D."/>
            <person name="Vuksanovic O."/>
            <person name="Mourched A.-S."/>
            <person name="Charusanti P."/>
            <person name="Shaw S."/>
            <person name="Blin K."/>
            <person name="Weber T."/>
        </authorList>
    </citation>
    <scope>NUCLEOTIDE SEQUENCE</scope>
    <source>
        <strain evidence="2">NBC_01482</strain>
    </source>
</reference>
<dbReference type="EMBL" id="CP109441">
    <property type="protein sequence ID" value="WUV50932.1"/>
    <property type="molecule type" value="Genomic_DNA"/>
</dbReference>
<dbReference type="PANTHER" id="PTHR18964">
    <property type="entry name" value="ROK (REPRESSOR, ORF, KINASE) FAMILY"/>
    <property type="match status" value="1"/>
</dbReference>
<evidence type="ECO:0000256" key="1">
    <source>
        <dbReference type="ARBA" id="ARBA00006479"/>
    </source>
</evidence>
<dbReference type="InterPro" id="IPR000600">
    <property type="entry name" value="ROK"/>
</dbReference>
<gene>
    <name evidence="2" type="ORF">OG563_06250</name>
</gene>
<name>A0ABZ1ZA23_9NOCA</name>
<evidence type="ECO:0000313" key="3">
    <source>
        <dbReference type="Proteomes" id="UP001432062"/>
    </source>
</evidence>